<dbReference type="GO" id="GO:0006281">
    <property type="term" value="P:DNA repair"/>
    <property type="evidence" value="ECO:0007669"/>
    <property type="project" value="UniProtKB-ARBA"/>
</dbReference>
<dbReference type="PANTHER" id="PTHR46609:SF8">
    <property type="entry name" value="YQAJ VIRAL RECOMBINASE DOMAIN-CONTAINING PROTEIN"/>
    <property type="match status" value="1"/>
</dbReference>
<feature type="domain" description="YqaJ viral recombinase" evidence="1">
    <location>
        <begin position="44"/>
        <end position="186"/>
    </location>
</feature>
<dbReference type="PRINTS" id="PR00924">
    <property type="entry name" value="ALKEXNUCLASE"/>
</dbReference>
<accession>A0AAN9VVQ1</accession>
<dbReference type="CDD" id="cd22343">
    <property type="entry name" value="PDDEXK_lambda_exonuclease-like"/>
    <property type="match status" value="1"/>
</dbReference>
<organism evidence="2 3">
    <name type="scientific">Gryllus longicercus</name>
    <dbReference type="NCBI Taxonomy" id="2509291"/>
    <lineage>
        <taxon>Eukaryota</taxon>
        <taxon>Metazoa</taxon>
        <taxon>Ecdysozoa</taxon>
        <taxon>Arthropoda</taxon>
        <taxon>Hexapoda</taxon>
        <taxon>Insecta</taxon>
        <taxon>Pterygota</taxon>
        <taxon>Neoptera</taxon>
        <taxon>Polyneoptera</taxon>
        <taxon>Orthoptera</taxon>
        <taxon>Ensifera</taxon>
        <taxon>Gryllidea</taxon>
        <taxon>Grylloidea</taxon>
        <taxon>Gryllidae</taxon>
        <taxon>Gryllinae</taxon>
        <taxon>Gryllus</taxon>
    </lineage>
</organism>
<keyword evidence="3" id="KW-1185">Reference proteome</keyword>
<protein>
    <recommendedName>
        <fullName evidence="1">YqaJ viral recombinase domain-containing protein</fullName>
    </recommendedName>
</protein>
<dbReference type="SUPFAM" id="SSF52980">
    <property type="entry name" value="Restriction endonuclease-like"/>
    <property type="match status" value="1"/>
</dbReference>
<dbReference type="GO" id="GO:0004527">
    <property type="term" value="F:exonuclease activity"/>
    <property type="evidence" value="ECO:0007669"/>
    <property type="project" value="InterPro"/>
</dbReference>
<dbReference type="InterPro" id="IPR011335">
    <property type="entry name" value="Restrct_endonuc-II-like"/>
</dbReference>
<dbReference type="InterPro" id="IPR001616">
    <property type="entry name" value="Herpes_alk_exo"/>
</dbReference>
<dbReference type="EMBL" id="JAZDUA010000044">
    <property type="protein sequence ID" value="KAK7871148.1"/>
    <property type="molecule type" value="Genomic_DNA"/>
</dbReference>
<dbReference type="InterPro" id="IPR051703">
    <property type="entry name" value="NF-kappa-B_Signaling_Reg"/>
</dbReference>
<name>A0AAN9VVQ1_9ORTH</name>
<dbReference type="GO" id="GO:0003677">
    <property type="term" value="F:DNA binding"/>
    <property type="evidence" value="ECO:0007669"/>
    <property type="project" value="InterPro"/>
</dbReference>
<evidence type="ECO:0000313" key="2">
    <source>
        <dbReference type="EMBL" id="KAK7871148.1"/>
    </source>
</evidence>
<dbReference type="InterPro" id="IPR019080">
    <property type="entry name" value="YqaJ_viral_recombinase"/>
</dbReference>
<comment type="caution">
    <text evidence="2">The sequence shown here is derived from an EMBL/GenBank/DDBJ whole genome shotgun (WGS) entry which is preliminary data.</text>
</comment>
<dbReference type="AlphaFoldDB" id="A0AAN9VVQ1"/>
<evidence type="ECO:0000313" key="3">
    <source>
        <dbReference type="Proteomes" id="UP001378592"/>
    </source>
</evidence>
<dbReference type="Proteomes" id="UP001378592">
    <property type="component" value="Unassembled WGS sequence"/>
</dbReference>
<proteinExistence type="predicted"/>
<gene>
    <name evidence="2" type="ORF">R5R35_013366</name>
</gene>
<dbReference type="PANTHER" id="PTHR46609">
    <property type="entry name" value="EXONUCLEASE, PHAGE-TYPE/RECB, C-TERMINAL DOMAIN-CONTAINING PROTEIN"/>
    <property type="match status" value="1"/>
</dbReference>
<sequence>MQVDMEDSELTTMKEKKILQLSLNKEEIVELEIATRGQAESERWHMERKDRLTASNFGYVCKRQSNKWAPVAKKLLYGDFRSSAMMYGSENESRAIDCFQEKTGLIVEKCGLFVHPIHGFLGASPDGLVGEDSILEIKCPKSAKNMSTQEACNNIKNFCIDKKSLKFKKRSDYYYQIQGQLQLAGKRSCHFVVWTPKDMHHEIIHDDFWEKNMIQKLVFCYKEVFLPEILDPRMTRSMRIREPYI</sequence>
<evidence type="ECO:0000259" key="1">
    <source>
        <dbReference type="Pfam" id="PF09588"/>
    </source>
</evidence>
<dbReference type="Gene3D" id="3.90.320.10">
    <property type="match status" value="1"/>
</dbReference>
<reference evidence="2 3" key="1">
    <citation type="submission" date="2024-03" db="EMBL/GenBank/DDBJ databases">
        <title>The genome assembly and annotation of the cricket Gryllus longicercus Weissman &amp; Gray.</title>
        <authorList>
            <person name="Szrajer S."/>
            <person name="Gray D."/>
            <person name="Ylla G."/>
        </authorList>
    </citation>
    <scope>NUCLEOTIDE SEQUENCE [LARGE SCALE GENOMIC DNA]</scope>
    <source>
        <strain evidence="2">DAG 2021-001</strain>
        <tissue evidence="2">Whole body minus gut</tissue>
    </source>
</reference>
<dbReference type="Pfam" id="PF09588">
    <property type="entry name" value="YqaJ"/>
    <property type="match status" value="1"/>
</dbReference>
<dbReference type="InterPro" id="IPR011604">
    <property type="entry name" value="PDDEXK-like_dom_sf"/>
</dbReference>